<evidence type="ECO:0000256" key="1">
    <source>
        <dbReference type="SAM" id="MobiDB-lite"/>
    </source>
</evidence>
<dbReference type="InterPro" id="IPR036689">
    <property type="entry name" value="ESAT-6-like_sf"/>
</dbReference>
<accession>A0A1G8PGA7</accession>
<dbReference type="EMBL" id="FNET01000001">
    <property type="protein sequence ID" value="SDI91601.1"/>
    <property type="molecule type" value="Genomic_DNA"/>
</dbReference>
<feature type="compositionally biased region" description="Basic and acidic residues" evidence="1">
    <location>
        <begin position="79"/>
        <end position="92"/>
    </location>
</feature>
<evidence type="ECO:0000313" key="3">
    <source>
        <dbReference type="Proteomes" id="UP000199682"/>
    </source>
</evidence>
<dbReference type="InterPro" id="IPR022536">
    <property type="entry name" value="EspC"/>
</dbReference>
<evidence type="ECO:0000313" key="2">
    <source>
        <dbReference type="EMBL" id="SDI91601.1"/>
    </source>
</evidence>
<reference evidence="3" key="1">
    <citation type="submission" date="2016-10" db="EMBL/GenBank/DDBJ databases">
        <authorList>
            <person name="Varghese N."/>
            <person name="Submissions S."/>
        </authorList>
    </citation>
    <scope>NUCLEOTIDE SEQUENCE [LARGE SCALE GENOMIC DNA]</scope>
    <source>
        <strain evidence="3">DSM 44796</strain>
    </source>
</reference>
<proteinExistence type="predicted"/>
<sequence length="99" mass="10655">MSFTADHEQLRRHARTLTGYADQLSDTGTRLPGQIGQSSLGSFAQFLSSGLSGPMGETMGAFAHVASTMDKVGEGMRRTAENYQRTDERNAEDITGAGR</sequence>
<dbReference type="Gene3D" id="1.10.287.1060">
    <property type="entry name" value="ESAT-6-like"/>
    <property type="match status" value="1"/>
</dbReference>
<dbReference type="Pfam" id="PF10824">
    <property type="entry name" value="T7SS_ESX_EspC"/>
    <property type="match status" value="1"/>
</dbReference>
<name>A0A1G8PGA7_9PSEU</name>
<feature type="region of interest" description="Disordered" evidence="1">
    <location>
        <begin position="79"/>
        <end position="99"/>
    </location>
</feature>
<protein>
    <submittedName>
        <fullName evidence="2">Excreted virulence factor EspC, type VII ESX diderm</fullName>
    </submittedName>
</protein>
<dbReference type="SUPFAM" id="SSF140453">
    <property type="entry name" value="EsxAB dimer-like"/>
    <property type="match status" value="1"/>
</dbReference>
<organism evidence="2 3">
    <name type="scientific">Lentzea albidocapillata subsp. violacea</name>
    <dbReference type="NCBI Taxonomy" id="128104"/>
    <lineage>
        <taxon>Bacteria</taxon>
        <taxon>Bacillati</taxon>
        <taxon>Actinomycetota</taxon>
        <taxon>Actinomycetes</taxon>
        <taxon>Pseudonocardiales</taxon>
        <taxon>Pseudonocardiaceae</taxon>
        <taxon>Lentzea</taxon>
    </lineage>
</organism>
<gene>
    <name evidence="2" type="ORF">SAMN04488074_10126</name>
</gene>
<dbReference type="Proteomes" id="UP000199682">
    <property type="component" value="Unassembled WGS sequence"/>
</dbReference>
<dbReference type="RefSeq" id="WP_090003596.1">
    <property type="nucleotide sequence ID" value="NZ_FNET01000001.1"/>
</dbReference>
<dbReference type="GO" id="GO:0009306">
    <property type="term" value="P:protein secretion"/>
    <property type="evidence" value="ECO:0007669"/>
    <property type="project" value="InterPro"/>
</dbReference>
<dbReference type="AlphaFoldDB" id="A0A1G8PGA7"/>